<dbReference type="SUPFAM" id="SSF52540">
    <property type="entry name" value="P-loop containing nucleoside triphosphate hydrolases"/>
    <property type="match status" value="1"/>
</dbReference>
<evidence type="ECO:0000259" key="1">
    <source>
        <dbReference type="Pfam" id="PF07693"/>
    </source>
</evidence>
<comment type="caution">
    <text evidence="2">The sequence shown here is derived from an EMBL/GenBank/DDBJ whole genome shotgun (WGS) entry which is preliminary data.</text>
</comment>
<sequence>MEHLEQQTPWAKDCMDRQRVAKFLTRHLDQSPHIKVLNINSEWGSGKTFFVTEWQREAKENRVCVYFDAWKHDYTGDPFVSLVATIKDQLTDQIGRSAKTKKTLAAFTKSAAKTLLAATPVIVKGLVKKATAIDAEDLAIATEGLEDLPSDAAEKAIEKLIDSKKEALKSVEDFKKVLLDLLAEAAKNKNSDPIPAYIFIDELDRCRPTFAIELLERIKHLFDIPLCKFIIASDTTQLAHSITAIYGNGFESHKYLKRFFDAEFELDNTNMENWVKTVFAGNYRDSWTAIALPLASSDNDRHAFPSEKRVNPDQNTIAHNKTNKLNARQVVILAMLYTFDPQLRELEKLVSQIQAFEENCAKDSFQFFWAAYLLFLKDADRNLYRAFLKGDEAAKSVEGKFPSMNLHFGDSNSSIHTIAGWYLRCHRSTRQEVRNFLSREQGASFISEILNNFYNHYAQIKLYPALVDLAHRLD</sequence>
<dbReference type="InterPro" id="IPR027417">
    <property type="entry name" value="P-loop_NTPase"/>
</dbReference>
<dbReference type="EMBL" id="JRMB01000005">
    <property type="protein sequence ID" value="KGF62071.1"/>
    <property type="molecule type" value="Genomic_DNA"/>
</dbReference>
<organism evidence="2 3">
    <name type="scientific">Pseudomonas lutea</name>
    <dbReference type="NCBI Taxonomy" id="243924"/>
    <lineage>
        <taxon>Bacteria</taxon>
        <taxon>Pseudomonadati</taxon>
        <taxon>Pseudomonadota</taxon>
        <taxon>Gammaproteobacteria</taxon>
        <taxon>Pseudomonadales</taxon>
        <taxon>Pseudomonadaceae</taxon>
        <taxon>Pseudomonas</taxon>
    </lineage>
</organism>
<name>A0A9X0JGT3_9PSED</name>
<evidence type="ECO:0000313" key="3">
    <source>
        <dbReference type="Proteomes" id="UP000029719"/>
    </source>
</evidence>
<dbReference type="Gene3D" id="3.40.50.300">
    <property type="entry name" value="P-loop containing nucleotide triphosphate hydrolases"/>
    <property type="match status" value="1"/>
</dbReference>
<dbReference type="AlphaFoldDB" id="A0A9X0JGT3"/>
<dbReference type="Proteomes" id="UP000029719">
    <property type="component" value="Unassembled WGS sequence"/>
</dbReference>
<evidence type="ECO:0000313" key="2">
    <source>
        <dbReference type="EMBL" id="KGF62071.1"/>
    </source>
</evidence>
<accession>A0A9X0JGT3</accession>
<proteinExistence type="predicted"/>
<dbReference type="OrthoDB" id="88903at2"/>
<gene>
    <name evidence="2" type="ORF">LT42_25225</name>
</gene>
<dbReference type="RefSeq" id="WP_037019351.1">
    <property type="nucleotide sequence ID" value="NZ_JRMB01000005.1"/>
</dbReference>
<protein>
    <recommendedName>
        <fullName evidence="1">KAP NTPase domain-containing protein</fullName>
    </recommendedName>
</protein>
<dbReference type="InterPro" id="IPR011646">
    <property type="entry name" value="KAP_P-loop"/>
</dbReference>
<feature type="domain" description="KAP NTPase" evidence="1">
    <location>
        <begin position="32"/>
        <end position="353"/>
    </location>
</feature>
<reference evidence="2 3" key="1">
    <citation type="submission" date="2014-09" db="EMBL/GenBank/DDBJ databases">
        <title>Genome sequence of Pseudomonas lutea strain DSM 17257T.</title>
        <authorList>
            <person name="Kwak Y."/>
            <person name="Shin J.-H."/>
        </authorList>
    </citation>
    <scope>NUCLEOTIDE SEQUENCE [LARGE SCALE GENOMIC DNA]</scope>
    <source>
        <strain evidence="2 3">DSM 17257</strain>
    </source>
</reference>
<dbReference type="Pfam" id="PF07693">
    <property type="entry name" value="KAP_NTPase"/>
    <property type="match status" value="1"/>
</dbReference>